<sequence>MLQSVLSGKAQEAYSSLTVEDSSSYNKIKAAVLKAYERVPKANRQCFRSWERKKGQTYAECTRDMSTHYRRWLTALQVTTFDELCDLMILEQFKNSLPERIATYITERKMNTAAEAAVSADEYVLLHKGSYRERSMARDVGERGHCFDAVPFDMTRSKRIGHFKPELNASANFENGNTCNYSHKKGHWKADCAVLKAKTRGVKAIVRPVAFAAPVKVCVSELLTPHTCESQVLEAYAPFIRGGSVSLVGSDVEVPIKILRATGVYSSYIVDSVGQEGRPGRSPQFATDRERDTRAPPGRRTADQCGVTEVREWGYLETGDLQKRLWAGFYFFIIIHFVYIIDLICGFLTLLKPDFKRTCVFRSPRLTILGGVVLHCNFKFLFFILALTDTWKIVSVLMVLSICLVNSEPELFCRENVTSLPGMYHL</sequence>
<keyword evidence="5" id="KW-1185">Reference proteome</keyword>
<reference evidence="4" key="1">
    <citation type="submission" date="2025-08" db="UniProtKB">
        <authorList>
            <consortium name="Ensembl"/>
        </authorList>
    </citation>
    <scope>IDENTIFICATION</scope>
</reference>
<dbReference type="Ensembl" id="ENSDLAT00005073729.1">
    <property type="protein sequence ID" value="ENSDLAP00005078500.1"/>
    <property type="gene ID" value="ENSDLAG00005029743.1"/>
</dbReference>
<dbReference type="PANTHER" id="PTHR46888">
    <property type="entry name" value="ZINC KNUCKLE DOMAINCONTAINING PROTEIN-RELATED"/>
    <property type="match status" value="1"/>
</dbReference>
<dbReference type="Proteomes" id="UP000694389">
    <property type="component" value="Unassembled WGS sequence"/>
</dbReference>
<dbReference type="Pfam" id="PF02023">
    <property type="entry name" value="SCAN"/>
    <property type="match status" value="1"/>
</dbReference>
<evidence type="ECO:0000256" key="1">
    <source>
        <dbReference type="SAM" id="MobiDB-lite"/>
    </source>
</evidence>
<dbReference type="AlphaFoldDB" id="A0A8P4K9M3"/>
<dbReference type="SUPFAM" id="SSF47353">
    <property type="entry name" value="Retrovirus capsid dimerization domain-like"/>
    <property type="match status" value="1"/>
</dbReference>
<keyword evidence="2" id="KW-0472">Membrane</keyword>
<protein>
    <recommendedName>
        <fullName evidence="3">SCAN box domain-containing protein</fullName>
    </recommendedName>
</protein>
<dbReference type="GeneTree" id="ENSGT00940000180332"/>
<dbReference type="InterPro" id="IPR003309">
    <property type="entry name" value="SCAN_dom"/>
</dbReference>
<feature type="transmembrane region" description="Helical" evidence="2">
    <location>
        <begin position="325"/>
        <end position="351"/>
    </location>
</feature>
<evidence type="ECO:0000256" key="2">
    <source>
        <dbReference type="SAM" id="Phobius"/>
    </source>
</evidence>
<dbReference type="PROSITE" id="PS50804">
    <property type="entry name" value="SCAN_BOX"/>
    <property type="match status" value="1"/>
</dbReference>
<evidence type="ECO:0000313" key="5">
    <source>
        <dbReference type="Proteomes" id="UP000694389"/>
    </source>
</evidence>
<dbReference type="PANTHER" id="PTHR46888:SF13">
    <property type="entry name" value="RIBONUCLEASE H"/>
    <property type="match status" value="1"/>
</dbReference>
<dbReference type="InterPro" id="IPR038269">
    <property type="entry name" value="SCAN_sf"/>
</dbReference>
<feature type="domain" description="SCAN box" evidence="3">
    <location>
        <begin position="44"/>
        <end position="117"/>
    </location>
</feature>
<accession>A0A8P4K9M3</accession>
<proteinExistence type="predicted"/>
<evidence type="ECO:0000259" key="3">
    <source>
        <dbReference type="PROSITE" id="PS50804"/>
    </source>
</evidence>
<keyword evidence="2" id="KW-0812">Transmembrane</keyword>
<dbReference type="Gene3D" id="1.10.4020.10">
    <property type="entry name" value="DNA breaking-rejoining enzymes"/>
    <property type="match status" value="1"/>
</dbReference>
<feature type="transmembrane region" description="Helical" evidence="2">
    <location>
        <begin position="363"/>
        <end position="384"/>
    </location>
</feature>
<evidence type="ECO:0000313" key="4">
    <source>
        <dbReference type="Ensembl" id="ENSDLAP00005078500.1"/>
    </source>
</evidence>
<name>A0A8P4K9M3_DICLA</name>
<organism evidence="4 5">
    <name type="scientific">Dicentrarchus labrax</name>
    <name type="common">European seabass</name>
    <name type="synonym">Morone labrax</name>
    <dbReference type="NCBI Taxonomy" id="13489"/>
    <lineage>
        <taxon>Eukaryota</taxon>
        <taxon>Metazoa</taxon>
        <taxon>Chordata</taxon>
        <taxon>Craniata</taxon>
        <taxon>Vertebrata</taxon>
        <taxon>Euteleostomi</taxon>
        <taxon>Actinopterygii</taxon>
        <taxon>Neopterygii</taxon>
        <taxon>Teleostei</taxon>
        <taxon>Neoteleostei</taxon>
        <taxon>Acanthomorphata</taxon>
        <taxon>Eupercaria</taxon>
        <taxon>Moronidae</taxon>
        <taxon>Dicentrarchus</taxon>
    </lineage>
</organism>
<reference evidence="4" key="2">
    <citation type="submission" date="2025-09" db="UniProtKB">
        <authorList>
            <consortium name="Ensembl"/>
        </authorList>
    </citation>
    <scope>IDENTIFICATION</scope>
</reference>
<keyword evidence="2" id="KW-1133">Transmembrane helix</keyword>
<feature type="region of interest" description="Disordered" evidence="1">
    <location>
        <begin position="274"/>
        <end position="302"/>
    </location>
</feature>